<keyword evidence="1" id="KW-1133">Transmembrane helix</keyword>
<evidence type="ECO:0000256" key="1">
    <source>
        <dbReference type="SAM" id="Phobius"/>
    </source>
</evidence>
<feature type="transmembrane region" description="Helical" evidence="1">
    <location>
        <begin position="210"/>
        <end position="228"/>
    </location>
</feature>
<feature type="transmembrane region" description="Helical" evidence="1">
    <location>
        <begin position="19"/>
        <end position="38"/>
    </location>
</feature>
<dbReference type="OrthoDB" id="10347891at2759"/>
<feature type="transmembrane region" description="Helical" evidence="1">
    <location>
        <begin position="148"/>
        <end position="165"/>
    </location>
</feature>
<dbReference type="AlphaFoldDB" id="A0A9W7A8R3"/>
<keyword evidence="1" id="KW-0812">Transmembrane</keyword>
<feature type="transmembrane region" description="Helical" evidence="1">
    <location>
        <begin position="177"/>
        <end position="195"/>
    </location>
</feature>
<keyword evidence="3" id="KW-1185">Reference proteome</keyword>
<evidence type="ECO:0000313" key="3">
    <source>
        <dbReference type="Proteomes" id="UP001165085"/>
    </source>
</evidence>
<feature type="transmembrane region" description="Helical" evidence="1">
    <location>
        <begin position="258"/>
        <end position="275"/>
    </location>
</feature>
<dbReference type="EMBL" id="BRXY01000122">
    <property type="protein sequence ID" value="GMH68061.1"/>
    <property type="molecule type" value="Genomic_DNA"/>
</dbReference>
<protein>
    <submittedName>
        <fullName evidence="2">Uncharacterized protein</fullName>
    </submittedName>
</protein>
<proteinExistence type="predicted"/>
<dbReference type="Proteomes" id="UP001165085">
    <property type="component" value="Unassembled WGS sequence"/>
</dbReference>
<keyword evidence="1" id="KW-0472">Membrane</keyword>
<feature type="transmembrane region" description="Helical" evidence="1">
    <location>
        <begin position="118"/>
        <end position="136"/>
    </location>
</feature>
<gene>
    <name evidence="2" type="ORF">TrST_g11420</name>
</gene>
<reference evidence="3" key="1">
    <citation type="journal article" date="2023" name="Commun. Biol.">
        <title>Genome analysis of Parmales, the sister group of diatoms, reveals the evolutionary specialization of diatoms from phago-mixotrophs to photoautotrophs.</title>
        <authorList>
            <person name="Ban H."/>
            <person name="Sato S."/>
            <person name="Yoshikawa S."/>
            <person name="Yamada K."/>
            <person name="Nakamura Y."/>
            <person name="Ichinomiya M."/>
            <person name="Sato N."/>
            <person name="Blanc-Mathieu R."/>
            <person name="Endo H."/>
            <person name="Kuwata A."/>
            <person name="Ogata H."/>
        </authorList>
    </citation>
    <scope>NUCLEOTIDE SEQUENCE [LARGE SCALE GENOMIC DNA]</scope>
    <source>
        <strain evidence="3">NIES 3701</strain>
    </source>
</reference>
<accession>A0A9W7A8R3</accession>
<feature type="transmembrane region" description="Helical" evidence="1">
    <location>
        <begin position="299"/>
        <end position="316"/>
    </location>
</feature>
<sequence length="377" mass="42228">MIAELLHCHWPCQTRRELIFLWASAFLCSWAVIAILFITDNFVDDTVWESLGPRRSTFSSVCEMNRSSFLAQPANSTSNFSFLFVALVLFGCAYMDIRANQPSSSTPNFIIAYPEHSILLGIVNVVMAVTSFIWHASVTAKGADLDFGAMYLLLIHLLSLMMMRIIPSFCGSNRHRILSNVVGCLGLTAGVLMFLNKRNIKNGNISQTEVIIGLILSIGLFFPAVPLANNVARRLTISSPSSHPDTSNDGGYGDGIRNWFYALLALICIVSAYLFRSNDKPGKYFCEAYGRYSWFQGHALWHVLSSFSVLSVYLFLRSEKITNVLEDQAHQWRVRNELEDFEVDVDDIEIGGLQGQELKGENDMMVLSSVKSNNFQV</sequence>
<feature type="transmembrane region" description="Helical" evidence="1">
    <location>
        <begin position="80"/>
        <end position="97"/>
    </location>
</feature>
<name>A0A9W7A8R3_9STRA</name>
<evidence type="ECO:0000313" key="2">
    <source>
        <dbReference type="EMBL" id="GMH68061.1"/>
    </source>
</evidence>
<organism evidence="2 3">
    <name type="scientific">Triparma strigata</name>
    <dbReference type="NCBI Taxonomy" id="1606541"/>
    <lineage>
        <taxon>Eukaryota</taxon>
        <taxon>Sar</taxon>
        <taxon>Stramenopiles</taxon>
        <taxon>Ochrophyta</taxon>
        <taxon>Bolidophyceae</taxon>
        <taxon>Parmales</taxon>
        <taxon>Triparmaceae</taxon>
        <taxon>Triparma</taxon>
    </lineage>
</organism>
<comment type="caution">
    <text evidence="2">The sequence shown here is derived from an EMBL/GenBank/DDBJ whole genome shotgun (WGS) entry which is preliminary data.</text>
</comment>